<reference evidence="6" key="1">
    <citation type="submission" date="2016-10" db="EMBL/GenBank/DDBJ databases">
        <authorList>
            <person name="Varghese N."/>
            <person name="Submissions S."/>
        </authorList>
    </citation>
    <scope>NUCLEOTIDE SEQUENCE [LARGE SCALE GENOMIC DNA]</scope>
    <source>
        <strain evidence="6">CGMCC 1.10658</strain>
    </source>
</reference>
<dbReference type="InterPro" id="IPR036514">
    <property type="entry name" value="SGNH_hydro_sf"/>
</dbReference>
<dbReference type="AlphaFoldDB" id="A0A1G9DCD2"/>
<keyword evidence="6" id="KW-1185">Reference proteome</keyword>
<dbReference type="EMBL" id="FNFH01000006">
    <property type="protein sequence ID" value="SDK61510.1"/>
    <property type="molecule type" value="Genomic_DNA"/>
</dbReference>
<gene>
    <name evidence="5" type="ORF">SAMN05216212_2730</name>
</gene>
<accession>A0A1G9DCD2</accession>
<keyword evidence="1" id="KW-0378">Hydrolase</keyword>
<dbReference type="RefSeq" id="WP_091515315.1">
    <property type="nucleotide sequence ID" value="NZ_FNFH01000006.1"/>
</dbReference>
<evidence type="ECO:0000256" key="1">
    <source>
        <dbReference type="ARBA" id="ARBA00022801"/>
    </source>
</evidence>
<dbReference type="Proteomes" id="UP000199305">
    <property type="component" value="Unassembled WGS sequence"/>
</dbReference>
<dbReference type="PANTHER" id="PTHR31988">
    <property type="entry name" value="ESTERASE, PUTATIVE (DUF303)-RELATED"/>
    <property type="match status" value="1"/>
</dbReference>
<dbReference type="GO" id="GO:0016788">
    <property type="term" value="F:hydrolase activity, acting on ester bonds"/>
    <property type="evidence" value="ECO:0007669"/>
    <property type="project" value="UniProtKB-ARBA"/>
</dbReference>
<name>A0A1G9DCD2_9GAMM</name>
<sequence length="262" mass="28800">MRAMIVPLFSLWMGVLPAAHAEPGKHLFILSGQSNMARLDVDAYFTPLMEARLGRDRVIVVKDAEGGQPIARWYRRTESGVAPARPGNDLYTRLLEKVRRAVGRSNLLSVTFVWMQGERDARSGMSETYAGALAGLLAQLEADLGRPDINVVIGRLSDHGLYGPGRSHWRRIREIQVHFAESRPRGAWVDTDDLNDGRDQNGVMVHNDLHLTPAGYRELGARFAARAQELLQRRAGGYRPVGGPGPHGAAVNAPSSPGDRPE</sequence>
<dbReference type="PANTHER" id="PTHR31988:SF19">
    <property type="entry name" value="9-O-ACETYL-N-ACETYLNEURAMINIC ACID DEACETYLASE-RELATED"/>
    <property type="match status" value="1"/>
</dbReference>
<dbReference type="OrthoDB" id="9795554at2"/>
<dbReference type="InterPro" id="IPR005181">
    <property type="entry name" value="SASA"/>
</dbReference>
<feature type="domain" description="Sialate O-acetylesterase" evidence="4">
    <location>
        <begin position="45"/>
        <end position="227"/>
    </location>
</feature>
<dbReference type="Gene3D" id="3.40.50.1110">
    <property type="entry name" value="SGNH hydrolase"/>
    <property type="match status" value="1"/>
</dbReference>
<proteinExistence type="predicted"/>
<dbReference type="SUPFAM" id="SSF52266">
    <property type="entry name" value="SGNH hydrolase"/>
    <property type="match status" value="1"/>
</dbReference>
<dbReference type="Pfam" id="PF03629">
    <property type="entry name" value="SASA"/>
    <property type="match status" value="1"/>
</dbReference>
<organism evidence="5 6">
    <name type="scientific">Microbulbifer yueqingensis</name>
    <dbReference type="NCBI Taxonomy" id="658219"/>
    <lineage>
        <taxon>Bacteria</taxon>
        <taxon>Pseudomonadati</taxon>
        <taxon>Pseudomonadota</taxon>
        <taxon>Gammaproteobacteria</taxon>
        <taxon>Cellvibrionales</taxon>
        <taxon>Microbulbiferaceae</taxon>
        <taxon>Microbulbifer</taxon>
    </lineage>
</organism>
<evidence type="ECO:0000259" key="4">
    <source>
        <dbReference type="Pfam" id="PF03629"/>
    </source>
</evidence>
<keyword evidence="3" id="KW-0732">Signal</keyword>
<evidence type="ECO:0000313" key="6">
    <source>
        <dbReference type="Proteomes" id="UP000199305"/>
    </source>
</evidence>
<feature type="chain" id="PRO_5011707316" description="Sialate O-acetylesterase domain-containing protein" evidence="3">
    <location>
        <begin position="22"/>
        <end position="262"/>
    </location>
</feature>
<dbReference type="InterPro" id="IPR052940">
    <property type="entry name" value="Carb_Esterase_6"/>
</dbReference>
<evidence type="ECO:0000313" key="5">
    <source>
        <dbReference type="EMBL" id="SDK61510.1"/>
    </source>
</evidence>
<evidence type="ECO:0000256" key="3">
    <source>
        <dbReference type="SAM" id="SignalP"/>
    </source>
</evidence>
<dbReference type="STRING" id="658219.SAMN05216212_2730"/>
<feature type="region of interest" description="Disordered" evidence="2">
    <location>
        <begin position="236"/>
        <end position="262"/>
    </location>
</feature>
<evidence type="ECO:0000256" key="2">
    <source>
        <dbReference type="SAM" id="MobiDB-lite"/>
    </source>
</evidence>
<protein>
    <recommendedName>
        <fullName evidence="4">Sialate O-acetylesterase domain-containing protein</fullName>
    </recommendedName>
</protein>
<feature type="signal peptide" evidence="3">
    <location>
        <begin position="1"/>
        <end position="21"/>
    </location>
</feature>